<dbReference type="EC" id="2.7.7.65" evidence="1"/>
<accession>A0A7J0BFZ3</accession>
<keyword evidence="6" id="KW-1185">Reference proteome</keyword>
<dbReference type="PROSITE" id="PS50887">
    <property type="entry name" value="GGDEF"/>
    <property type="match status" value="1"/>
</dbReference>
<feature type="transmembrane region" description="Helical" evidence="3">
    <location>
        <begin position="98"/>
        <end position="115"/>
    </location>
</feature>
<dbReference type="Pfam" id="PF00990">
    <property type="entry name" value="GGDEF"/>
    <property type="match status" value="1"/>
</dbReference>
<comment type="caution">
    <text evidence="5">The sequence shown here is derived from an EMBL/GenBank/DDBJ whole genome shotgun (WGS) entry which is preliminary data.</text>
</comment>
<feature type="transmembrane region" description="Helical" evidence="3">
    <location>
        <begin position="6"/>
        <end position="25"/>
    </location>
</feature>
<feature type="transmembrane region" description="Helical" evidence="3">
    <location>
        <begin position="191"/>
        <end position="208"/>
    </location>
</feature>
<reference evidence="5 6" key="1">
    <citation type="submission" date="2020-05" db="EMBL/GenBank/DDBJ databases">
        <title>Draft genome sequence of Desulfovibrio sp. strain HN2T.</title>
        <authorList>
            <person name="Ueno A."/>
            <person name="Tamazawa S."/>
            <person name="Tamamura S."/>
            <person name="Murakami T."/>
            <person name="Kiyama T."/>
            <person name="Inomata H."/>
            <person name="Amano Y."/>
            <person name="Miyakawa K."/>
            <person name="Tamaki H."/>
            <person name="Naganuma T."/>
            <person name="Kaneko K."/>
        </authorList>
    </citation>
    <scope>NUCLEOTIDE SEQUENCE [LARGE SCALE GENOMIC DNA]</scope>
    <source>
        <strain evidence="5 6">HN2</strain>
    </source>
</reference>
<dbReference type="AlphaFoldDB" id="A0A7J0BFZ3"/>
<dbReference type="EMBL" id="BLVO01000012">
    <property type="protein sequence ID" value="GFM32653.1"/>
    <property type="molecule type" value="Genomic_DNA"/>
</dbReference>
<dbReference type="SUPFAM" id="SSF55073">
    <property type="entry name" value="Nucleotide cyclase"/>
    <property type="match status" value="1"/>
</dbReference>
<feature type="transmembrane region" description="Helical" evidence="3">
    <location>
        <begin position="121"/>
        <end position="142"/>
    </location>
</feature>
<comment type="catalytic activity">
    <reaction evidence="2">
        <text>2 GTP = 3',3'-c-di-GMP + 2 diphosphate</text>
        <dbReference type="Rhea" id="RHEA:24898"/>
        <dbReference type="ChEBI" id="CHEBI:33019"/>
        <dbReference type="ChEBI" id="CHEBI:37565"/>
        <dbReference type="ChEBI" id="CHEBI:58805"/>
        <dbReference type="EC" id="2.7.7.65"/>
    </reaction>
</comment>
<feature type="domain" description="GGDEF" evidence="4">
    <location>
        <begin position="268"/>
        <end position="400"/>
    </location>
</feature>
<gene>
    <name evidence="5" type="ORF">DSM101010T_10180</name>
</gene>
<dbReference type="PANTHER" id="PTHR45138">
    <property type="entry name" value="REGULATORY COMPONENTS OF SENSORY TRANSDUCTION SYSTEM"/>
    <property type="match status" value="1"/>
</dbReference>
<dbReference type="SMART" id="SM00267">
    <property type="entry name" value="GGDEF"/>
    <property type="match status" value="1"/>
</dbReference>
<evidence type="ECO:0000256" key="1">
    <source>
        <dbReference type="ARBA" id="ARBA00012528"/>
    </source>
</evidence>
<evidence type="ECO:0000259" key="4">
    <source>
        <dbReference type="PROSITE" id="PS50887"/>
    </source>
</evidence>
<evidence type="ECO:0000256" key="2">
    <source>
        <dbReference type="ARBA" id="ARBA00034247"/>
    </source>
</evidence>
<protein>
    <recommendedName>
        <fullName evidence="1">diguanylate cyclase</fullName>
        <ecNumber evidence="1">2.7.7.65</ecNumber>
    </recommendedName>
</protein>
<dbReference type="Gene3D" id="3.30.70.270">
    <property type="match status" value="1"/>
</dbReference>
<organism evidence="5 6">
    <name type="scientific">Desulfovibrio subterraneus</name>
    <dbReference type="NCBI Taxonomy" id="2718620"/>
    <lineage>
        <taxon>Bacteria</taxon>
        <taxon>Pseudomonadati</taxon>
        <taxon>Thermodesulfobacteriota</taxon>
        <taxon>Desulfovibrionia</taxon>
        <taxon>Desulfovibrionales</taxon>
        <taxon>Desulfovibrionaceae</taxon>
        <taxon>Desulfovibrio</taxon>
    </lineage>
</organism>
<dbReference type="InterPro" id="IPR000160">
    <property type="entry name" value="GGDEF_dom"/>
</dbReference>
<dbReference type="PANTHER" id="PTHR45138:SF9">
    <property type="entry name" value="DIGUANYLATE CYCLASE DGCM-RELATED"/>
    <property type="match status" value="1"/>
</dbReference>
<dbReference type="GO" id="GO:0052621">
    <property type="term" value="F:diguanylate cyclase activity"/>
    <property type="evidence" value="ECO:0007669"/>
    <property type="project" value="UniProtKB-EC"/>
</dbReference>
<evidence type="ECO:0000313" key="6">
    <source>
        <dbReference type="Proteomes" id="UP000503840"/>
    </source>
</evidence>
<evidence type="ECO:0000256" key="3">
    <source>
        <dbReference type="SAM" id="Phobius"/>
    </source>
</evidence>
<keyword evidence="3" id="KW-0472">Membrane</keyword>
<keyword evidence="3" id="KW-1133">Transmembrane helix</keyword>
<dbReference type="NCBIfam" id="TIGR00254">
    <property type="entry name" value="GGDEF"/>
    <property type="match status" value="1"/>
</dbReference>
<proteinExistence type="predicted"/>
<dbReference type="CDD" id="cd01949">
    <property type="entry name" value="GGDEF"/>
    <property type="match status" value="1"/>
</dbReference>
<dbReference type="InterPro" id="IPR050469">
    <property type="entry name" value="Diguanylate_Cyclase"/>
</dbReference>
<keyword evidence="3" id="KW-0812">Transmembrane</keyword>
<feature type="transmembrane region" description="Helical" evidence="3">
    <location>
        <begin position="63"/>
        <end position="86"/>
    </location>
</feature>
<dbReference type="FunFam" id="3.30.70.270:FF:000001">
    <property type="entry name" value="Diguanylate cyclase domain protein"/>
    <property type="match status" value="1"/>
</dbReference>
<feature type="transmembrane region" description="Helical" evidence="3">
    <location>
        <begin position="154"/>
        <end position="176"/>
    </location>
</feature>
<dbReference type="InterPro" id="IPR029787">
    <property type="entry name" value="Nucleotide_cyclase"/>
</dbReference>
<evidence type="ECO:0000313" key="5">
    <source>
        <dbReference type="EMBL" id="GFM32653.1"/>
    </source>
</evidence>
<name>A0A7J0BFZ3_9BACT</name>
<feature type="transmembrane region" description="Helical" evidence="3">
    <location>
        <begin position="37"/>
        <end position="57"/>
    </location>
</feature>
<dbReference type="Proteomes" id="UP000503840">
    <property type="component" value="Unassembled WGS sequence"/>
</dbReference>
<sequence>MPDFDMRTALTIYVLINYVCAYLMAATFKVSKNRFGGVGYFLLHFIFQAVGMTIALMRPAIPQFFSVILANTLMICGVISFTLGAAMFTRRRVSRLPFALYTGVFIAAFLYFTYITPDIQIRILLFSGMLIPIFLYVACILFKPTDATYKEHCGFTGTAALMFAALFLVRVYVTYINGPVADYVNAQSPDAIINMFTTLLTVLLLYSVQHMINGRLLAELELLTDTQSGMLLKMEHLATKDHLTGAYNRRKIEEIIKSEISRYNRREQPLCLILCDIDNFKSINDNFGHDVGDKVITHTIDLITAHKRDTDKAGRWGGEEFIIVCPMTNIEHATAMAERLRNIIESHQPDCTQERQKVTVSFGVAQYVTGSSVESFVKCADKALYRAKQRGRNAVMPSPGSCL</sequence>
<dbReference type="InterPro" id="IPR043128">
    <property type="entry name" value="Rev_trsase/Diguanyl_cyclase"/>
</dbReference>